<dbReference type="AlphaFoldDB" id="A0A914PEE8"/>
<reference evidence="3" key="1">
    <citation type="submission" date="2022-11" db="UniProtKB">
        <authorList>
            <consortium name="WormBaseParasite"/>
        </authorList>
    </citation>
    <scope>IDENTIFICATION</scope>
</reference>
<proteinExistence type="predicted"/>
<sequence length="321" mass="36916">MLFNRIATNDSQDTVFNISADQFDNESTAHISQNASSTINHTANSNTQDVEQILEMLQPHLQFPSQAAPPPTLQPTPQESQRTKQARKEQGSRFRAIQATNKSRTNPPSTPPISKSTVNKRLDSKRAHLAKNKRQYEGAKESRKRANKKQQLLHLGTRNERARGIVARSFEIDLKRIRRQILEHYSRTKRLTNDELKHHMHSQTTLEITRDQILRSRDVYNALVKYFTKEKVMARLIEGSTIYGITAHSINYDNEHEIQLFKQCLVNSNTVTSMEAWDTVLASRENWIAEFGLDYAFRVPAADDRLFCDRDEPANDAENTE</sequence>
<protein>
    <submittedName>
        <fullName evidence="3">Uncharacterized protein</fullName>
    </submittedName>
</protein>
<name>A0A914PEE8_9BILA</name>
<evidence type="ECO:0000256" key="1">
    <source>
        <dbReference type="SAM" id="MobiDB-lite"/>
    </source>
</evidence>
<evidence type="ECO:0000313" key="2">
    <source>
        <dbReference type="Proteomes" id="UP000887578"/>
    </source>
</evidence>
<organism evidence="2 3">
    <name type="scientific">Panagrolaimus davidi</name>
    <dbReference type="NCBI Taxonomy" id="227884"/>
    <lineage>
        <taxon>Eukaryota</taxon>
        <taxon>Metazoa</taxon>
        <taxon>Ecdysozoa</taxon>
        <taxon>Nematoda</taxon>
        <taxon>Chromadorea</taxon>
        <taxon>Rhabditida</taxon>
        <taxon>Tylenchina</taxon>
        <taxon>Panagrolaimomorpha</taxon>
        <taxon>Panagrolaimoidea</taxon>
        <taxon>Panagrolaimidae</taxon>
        <taxon>Panagrolaimus</taxon>
    </lineage>
</organism>
<keyword evidence="2" id="KW-1185">Reference proteome</keyword>
<evidence type="ECO:0000313" key="3">
    <source>
        <dbReference type="WBParaSite" id="PDA_v2.g13869.t1"/>
    </source>
</evidence>
<dbReference type="Proteomes" id="UP000887578">
    <property type="component" value="Unplaced"/>
</dbReference>
<dbReference type="WBParaSite" id="PDA_v2.g13869.t1">
    <property type="protein sequence ID" value="PDA_v2.g13869.t1"/>
    <property type="gene ID" value="PDA_v2.g13869"/>
</dbReference>
<feature type="region of interest" description="Disordered" evidence="1">
    <location>
        <begin position="63"/>
        <end position="150"/>
    </location>
</feature>
<accession>A0A914PEE8</accession>
<feature type="compositionally biased region" description="Polar residues" evidence="1">
    <location>
        <begin position="98"/>
        <end position="119"/>
    </location>
</feature>